<feature type="region of interest" description="Disordered" evidence="1">
    <location>
        <begin position="51"/>
        <end position="75"/>
    </location>
</feature>
<evidence type="ECO:0000313" key="3">
    <source>
        <dbReference type="Proteomes" id="UP001415857"/>
    </source>
</evidence>
<dbReference type="Proteomes" id="UP001415857">
    <property type="component" value="Unassembled WGS sequence"/>
</dbReference>
<reference evidence="2 3" key="1">
    <citation type="journal article" date="2024" name="Plant J.">
        <title>Genome sequences and population genomics reveal climatic adaptation and genomic divergence between two closely related sweetgum species.</title>
        <authorList>
            <person name="Xu W.Q."/>
            <person name="Ren C.Q."/>
            <person name="Zhang X.Y."/>
            <person name="Comes H.P."/>
            <person name="Liu X.H."/>
            <person name="Li Y.G."/>
            <person name="Kettle C.J."/>
            <person name="Jalonen R."/>
            <person name="Gaisberger H."/>
            <person name="Ma Y.Z."/>
            <person name="Qiu Y.X."/>
        </authorList>
    </citation>
    <scope>NUCLEOTIDE SEQUENCE [LARGE SCALE GENOMIC DNA]</scope>
    <source>
        <strain evidence="2">Hangzhou</strain>
    </source>
</reference>
<dbReference type="AlphaFoldDB" id="A0AAP0R5Q3"/>
<accession>A0AAP0R5Q3</accession>
<protein>
    <submittedName>
        <fullName evidence="2">Uncharacterized protein</fullName>
    </submittedName>
</protein>
<evidence type="ECO:0000313" key="2">
    <source>
        <dbReference type="EMBL" id="KAK9269985.1"/>
    </source>
</evidence>
<sequence>MKLAVWRMFASSFFRSGISVSLQNGVGKESQEAMFLGGKFNVALSGTEESKIHEGPVKTHSSGHMTNNASSSDNGLTKYQEKVTVSDSGTVDADSKQPCPNQVTISLENGTMEGSLKSIPSGGNVIVGFSSSEEYMIHEDPINADSSDHGTGTTLSSDSGLTNLQGKITVSNIVTMDDIGKQPCLDGITLSLENGSIEGSPKAMVSLGGNINVGSVKECTPKKKRKVPTPQLSSLNSSITDIKVGPVNVVSSENGVDTTLSCSVKDFSPADKEVTVSGVGNLDVVSQLCTDGVSILQGNTSLEGFSEDKGSLRDGANVSPNGTSHMYKKRRKFIAARPGLSSPTGV</sequence>
<gene>
    <name evidence="2" type="ORF">L1049_025558</name>
</gene>
<evidence type="ECO:0000256" key="1">
    <source>
        <dbReference type="SAM" id="MobiDB-lite"/>
    </source>
</evidence>
<feature type="region of interest" description="Disordered" evidence="1">
    <location>
        <begin position="307"/>
        <end position="346"/>
    </location>
</feature>
<dbReference type="EMBL" id="JBBPBK010000014">
    <property type="protein sequence ID" value="KAK9269985.1"/>
    <property type="molecule type" value="Genomic_DNA"/>
</dbReference>
<feature type="compositionally biased region" description="Polar residues" evidence="1">
    <location>
        <begin position="59"/>
        <end position="75"/>
    </location>
</feature>
<keyword evidence="3" id="KW-1185">Reference proteome</keyword>
<comment type="caution">
    <text evidence="2">The sequence shown here is derived from an EMBL/GenBank/DDBJ whole genome shotgun (WGS) entry which is preliminary data.</text>
</comment>
<name>A0AAP0R5Q3_LIQFO</name>
<proteinExistence type="predicted"/>
<organism evidence="2 3">
    <name type="scientific">Liquidambar formosana</name>
    <name type="common">Formosan gum</name>
    <dbReference type="NCBI Taxonomy" id="63359"/>
    <lineage>
        <taxon>Eukaryota</taxon>
        <taxon>Viridiplantae</taxon>
        <taxon>Streptophyta</taxon>
        <taxon>Embryophyta</taxon>
        <taxon>Tracheophyta</taxon>
        <taxon>Spermatophyta</taxon>
        <taxon>Magnoliopsida</taxon>
        <taxon>eudicotyledons</taxon>
        <taxon>Gunneridae</taxon>
        <taxon>Pentapetalae</taxon>
        <taxon>Saxifragales</taxon>
        <taxon>Altingiaceae</taxon>
        <taxon>Liquidambar</taxon>
    </lineage>
</organism>